<evidence type="ECO:0000313" key="2">
    <source>
        <dbReference type="Proteomes" id="UP001233172"/>
    </source>
</evidence>
<dbReference type="AlphaFoldDB" id="A0AAD8BDB0"/>
<comment type="caution">
    <text evidence="1">The sequence shown here is derived from an EMBL/GenBank/DDBJ whole genome shotgun (WGS) entry which is preliminary data.</text>
</comment>
<gene>
    <name evidence="1" type="ORF">Bpfe_018260</name>
</gene>
<reference evidence="1" key="2">
    <citation type="submission" date="2023-04" db="EMBL/GenBank/DDBJ databases">
        <authorList>
            <person name="Bu L."/>
            <person name="Lu L."/>
            <person name="Laidemitt M.R."/>
            <person name="Zhang S.M."/>
            <person name="Mutuku M."/>
            <person name="Mkoji G."/>
            <person name="Steinauer M."/>
            <person name="Loker E.S."/>
        </authorList>
    </citation>
    <scope>NUCLEOTIDE SEQUENCE</scope>
    <source>
        <strain evidence="1">KasaAsao</strain>
        <tissue evidence="1">Whole Snail</tissue>
    </source>
</reference>
<reference evidence="1" key="1">
    <citation type="journal article" date="2023" name="PLoS Negl. Trop. Dis.">
        <title>A genome sequence for Biomphalaria pfeifferi, the major vector snail for the human-infecting parasite Schistosoma mansoni.</title>
        <authorList>
            <person name="Bu L."/>
            <person name="Lu L."/>
            <person name="Laidemitt M.R."/>
            <person name="Zhang S.M."/>
            <person name="Mutuku M."/>
            <person name="Mkoji G."/>
            <person name="Steinauer M."/>
            <person name="Loker E.S."/>
        </authorList>
    </citation>
    <scope>NUCLEOTIDE SEQUENCE</scope>
    <source>
        <strain evidence="1">KasaAsao</strain>
    </source>
</reference>
<sequence>MLKKKPDVTGERLLEKEKQNLWELKLKDRIMPDVTLPHVVLRVLSERPGGHVHGEVVSMQSGLLVRCPPDCRQRSRS</sequence>
<accession>A0AAD8BDB0</accession>
<organism evidence="1 2">
    <name type="scientific">Biomphalaria pfeifferi</name>
    <name type="common">Bloodfluke planorb</name>
    <name type="synonym">Freshwater snail</name>
    <dbReference type="NCBI Taxonomy" id="112525"/>
    <lineage>
        <taxon>Eukaryota</taxon>
        <taxon>Metazoa</taxon>
        <taxon>Spiralia</taxon>
        <taxon>Lophotrochozoa</taxon>
        <taxon>Mollusca</taxon>
        <taxon>Gastropoda</taxon>
        <taxon>Heterobranchia</taxon>
        <taxon>Euthyneura</taxon>
        <taxon>Panpulmonata</taxon>
        <taxon>Hygrophila</taxon>
        <taxon>Lymnaeoidea</taxon>
        <taxon>Planorbidae</taxon>
        <taxon>Biomphalaria</taxon>
    </lineage>
</organism>
<evidence type="ECO:0000313" key="1">
    <source>
        <dbReference type="EMBL" id="KAK0052177.1"/>
    </source>
</evidence>
<dbReference type="EMBL" id="JASAOG010000096">
    <property type="protein sequence ID" value="KAK0052177.1"/>
    <property type="molecule type" value="Genomic_DNA"/>
</dbReference>
<dbReference type="Proteomes" id="UP001233172">
    <property type="component" value="Unassembled WGS sequence"/>
</dbReference>
<name>A0AAD8BDB0_BIOPF</name>
<proteinExistence type="predicted"/>
<protein>
    <submittedName>
        <fullName evidence="1">Uncharacterized protein</fullName>
    </submittedName>
</protein>
<keyword evidence="2" id="KW-1185">Reference proteome</keyword>